<sequence>MAGSHVDKLGVMNNGEDEAKCLAAKGPGTVEAPNMEIGPGSFTVDSKEFNGPDLKDEAQSGDLLTTALTQPPTAQQTLQKAEEPTKTPHQDRSSASGKKKKKKKKKGKKGGVQESSSKTSEKAEDGDGEIQENSISAVGELVEQAEVSSEEHLASEKGEKSEPSAVPETLNDDSTTKKENENLPCEGQQANIEETQILATADEVKALEGCPKSPAGAGNANKFEKEDSQLSESASLEETQARNDPEEDKEEQSPQTQEAESVNTGDPKLDNPGDLKAESVLDQEVKGTEREGPESIKTQEEDAKQDGSVEQGEEPTEEGPDIKEEGNYPVEEHSEVVEGLGTSSRETNCQAFGRESGESAEQYLVDGIADQGLYKKEQQDTVVEQEEKADEAEPLPQEEVDRHEEEDENEEGESFDFEEADLSSVEGTLEEEVAGPTSIEGEEEQEDGSKVETQTGTNQDKNQENVEPHLTKQEDPGCEREEEGMAREQLETAQVDKVQNPGDDVFEERKEIRLRKLVDEREALVEQVKKLKAQLEQSNGTQEAASPEGDVLENGTDSHILDVQRDANRHISDLKFKLVKSEQEVTALEQNVIRLEGQVTRYKTASENAEKVEDDLKAEKRRMQRELRSALDKIDELEASNSHLGKRLEKMKANRSALLSQQ</sequence>
<feature type="compositionally biased region" description="Polar residues" evidence="3">
    <location>
        <begin position="451"/>
        <end position="460"/>
    </location>
</feature>
<feature type="compositionally biased region" description="Basic and acidic residues" evidence="3">
    <location>
        <begin position="149"/>
        <end position="162"/>
    </location>
</feature>
<organism evidence="4 5">
    <name type="scientific">Conger conger</name>
    <name type="common">Conger eel</name>
    <name type="synonym">Muraena conger</name>
    <dbReference type="NCBI Taxonomy" id="82655"/>
    <lineage>
        <taxon>Eukaryota</taxon>
        <taxon>Metazoa</taxon>
        <taxon>Chordata</taxon>
        <taxon>Craniata</taxon>
        <taxon>Vertebrata</taxon>
        <taxon>Euteleostomi</taxon>
        <taxon>Actinopterygii</taxon>
        <taxon>Neopterygii</taxon>
        <taxon>Teleostei</taxon>
        <taxon>Anguilliformes</taxon>
        <taxon>Congridae</taxon>
        <taxon>Conger</taxon>
    </lineage>
</organism>
<feature type="compositionally biased region" description="Polar residues" evidence="3">
    <location>
        <begin position="535"/>
        <end position="544"/>
    </location>
</feature>
<proteinExistence type="inferred from homology"/>
<comment type="caution">
    <text evidence="4">The sequence shown here is derived from an EMBL/GenBank/DDBJ whole genome shotgun (WGS) entry which is preliminary data.</text>
</comment>
<evidence type="ECO:0000313" key="4">
    <source>
        <dbReference type="EMBL" id="KAJ8255919.1"/>
    </source>
</evidence>
<evidence type="ECO:0000256" key="1">
    <source>
        <dbReference type="ARBA" id="ARBA00008275"/>
    </source>
</evidence>
<keyword evidence="2" id="KW-0175">Coiled coil</keyword>
<dbReference type="GO" id="GO:0000978">
    <property type="term" value="F:RNA polymerase II cis-regulatory region sequence-specific DNA binding"/>
    <property type="evidence" value="ECO:0007669"/>
    <property type="project" value="TreeGrafter"/>
</dbReference>
<feature type="compositionally biased region" description="Basic and acidic residues" evidence="3">
    <location>
        <begin position="80"/>
        <end position="92"/>
    </location>
</feature>
<feature type="region of interest" description="Disordered" evidence="3">
    <location>
        <begin position="24"/>
        <end position="504"/>
    </location>
</feature>
<feature type="compositionally biased region" description="Polar residues" evidence="3">
    <location>
        <begin position="253"/>
        <end position="264"/>
    </location>
</feature>
<gene>
    <name evidence="4" type="ORF">COCON_G00197830</name>
</gene>
<feature type="compositionally biased region" description="Basic and acidic residues" evidence="3">
    <location>
        <begin position="45"/>
        <end position="58"/>
    </location>
</feature>
<feature type="region of interest" description="Disordered" evidence="3">
    <location>
        <begin position="534"/>
        <end position="556"/>
    </location>
</feature>
<feature type="compositionally biased region" description="Acidic residues" evidence="3">
    <location>
        <begin position="383"/>
        <end position="421"/>
    </location>
</feature>
<dbReference type="PANTHER" id="PTHR19212">
    <property type="entry name" value="LEUCINE RICH REPEAT IN FLII INTERACTING PROTEIN"/>
    <property type="match status" value="1"/>
</dbReference>
<feature type="compositionally biased region" description="Basic and acidic residues" evidence="3">
    <location>
        <begin position="267"/>
        <end position="307"/>
    </location>
</feature>
<feature type="compositionally biased region" description="Polar residues" evidence="3">
    <location>
        <begin position="341"/>
        <end position="350"/>
    </location>
</feature>
<dbReference type="Proteomes" id="UP001152803">
    <property type="component" value="Unassembled WGS sequence"/>
</dbReference>
<accession>A0A9Q1HQY9</accession>
<reference evidence="4" key="1">
    <citation type="journal article" date="2023" name="Science">
        <title>Genome structures resolve the early diversification of teleost fishes.</title>
        <authorList>
            <person name="Parey E."/>
            <person name="Louis A."/>
            <person name="Montfort J."/>
            <person name="Bouchez O."/>
            <person name="Roques C."/>
            <person name="Iampietro C."/>
            <person name="Lluch J."/>
            <person name="Castinel A."/>
            <person name="Donnadieu C."/>
            <person name="Desvignes T."/>
            <person name="Floi Bucao C."/>
            <person name="Jouanno E."/>
            <person name="Wen M."/>
            <person name="Mejri S."/>
            <person name="Dirks R."/>
            <person name="Jansen H."/>
            <person name="Henkel C."/>
            <person name="Chen W.J."/>
            <person name="Zahm M."/>
            <person name="Cabau C."/>
            <person name="Klopp C."/>
            <person name="Thompson A.W."/>
            <person name="Robinson-Rechavi M."/>
            <person name="Braasch I."/>
            <person name="Lecointre G."/>
            <person name="Bobe J."/>
            <person name="Postlethwait J.H."/>
            <person name="Berthelot C."/>
            <person name="Roest Crollius H."/>
            <person name="Guiguen Y."/>
        </authorList>
    </citation>
    <scope>NUCLEOTIDE SEQUENCE</scope>
    <source>
        <strain evidence="4">Concon-B</strain>
    </source>
</reference>
<dbReference type="OrthoDB" id="10028421at2759"/>
<dbReference type="GO" id="GO:0000981">
    <property type="term" value="F:DNA-binding transcription factor activity, RNA polymerase II-specific"/>
    <property type="evidence" value="ECO:0007669"/>
    <property type="project" value="TreeGrafter"/>
</dbReference>
<dbReference type="InterPro" id="IPR019139">
    <property type="entry name" value="LRRFIP1/2"/>
</dbReference>
<feature type="compositionally biased region" description="Basic and acidic residues" evidence="3">
    <location>
        <begin position="461"/>
        <end position="490"/>
    </location>
</feature>
<feature type="compositionally biased region" description="Basic residues" evidence="3">
    <location>
        <begin position="97"/>
        <end position="109"/>
    </location>
</feature>
<protein>
    <submittedName>
        <fullName evidence="4">Uncharacterized protein</fullName>
    </submittedName>
</protein>
<name>A0A9Q1HQY9_CONCO</name>
<feature type="region of interest" description="Disordered" evidence="3">
    <location>
        <begin position="640"/>
        <end position="662"/>
    </location>
</feature>
<dbReference type="EMBL" id="JAFJMO010000015">
    <property type="protein sequence ID" value="KAJ8255919.1"/>
    <property type="molecule type" value="Genomic_DNA"/>
</dbReference>
<evidence type="ECO:0000256" key="3">
    <source>
        <dbReference type="SAM" id="MobiDB-lite"/>
    </source>
</evidence>
<evidence type="ECO:0000313" key="5">
    <source>
        <dbReference type="Proteomes" id="UP001152803"/>
    </source>
</evidence>
<keyword evidence="5" id="KW-1185">Reference proteome</keyword>
<feature type="compositionally biased region" description="Low complexity" evidence="3">
    <location>
        <begin position="63"/>
        <end position="79"/>
    </location>
</feature>
<dbReference type="PANTHER" id="PTHR19212:SF5">
    <property type="entry name" value="LEUCINE-RICH REPEAT FLIGHTLESS-INTERACTING PROTEIN 1"/>
    <property type="match status" value="1"/>
</dbReference>
<comment type="similarity">
    <text evidence="1">Belongs to the LRRFIP family.</text>
</comment>
<feature type="compositionally biased region" description="Basic and acidic residues" evidence="3">
    <location>
        <begin position="320"/>
        <end position="336"/>
    </location>
</feature>
<feature type="compositionally biased region" description="Polar residues" evidence="3">
    <location>
        <begin position="188"/>
        <end position="198"/>
    </location>
</feature>
<evidence type="ECO:0000256" key="2">
    <source>
        <dbReference type="ARBA" id="ARBA00023054"/>
    </source>
</evidence>
<dbReference type="Pfam" id="PF09738">
    <property type="entry name" value="LRRFIP"/>
    <property type="match status" value="1"/>
</dbReference>
<dbReference type="AlphaFoldDB" id="A0A9Q1HQY9"/>